<dbReference type="Proteomes" id="UP000824128">
    <property type="component" value="Unassembled WGS sequence"/>
</dbReference>
<sequence length="261" mass="28504">MSATLRYLRVEAARALTARTFPLCAGLTALLYLLSTLNEMQLNSWTNGSVAYYFGVVDNFNSLLDVLPVVAALCCATSFCSDWRERYVHAILVRTTEGRYCACRLAACFFVTALAVFLGICLYLAALAAFYPLIEESGGYLTWAYADLVLGEQPVRYLLCKATIKAVFGGMWSIVALACSAIVPDMLITVASPLFLARVESALGNLLHVPDALRLGYLSDSMIELGSWQASLLHACGLFLLYAALAGAAYRLLVKRRLRHG</sequence>
<dbReference type="EMBL" id="DVNZ01000031">
    <property type="protein sequence ID" value="HIU93700.1"/>
    <property type="molecule type" value="Genomic_DNA"/>
</dbReference>
<reference evidence="2" key="2">
    <citation type="journal article" date="2021" name="PeerJ">
        <title>Extensive microbial diversity within the chicken gut microbiome revealed by metagenomics and culture.</title>
        <authorList>
            <person name="Gilroy R."/>
            <person name="Ravi A."/>
            <person name="Getino M."/>
            <person name="Pursley I."/>
            <person name="Horton D.L."/>
            <person name="Alikhan N.F."/>
            <person name="Baker D."/>
            <person name="Gharbi K."/>
            <person name="Hall N."/>
            <person name="Watson M."/>
            <person name="Adriaenssens E.M."/>
            <person name="Foster-Nyarko E."/>
            <person name="Jarju S."/>
            <person name="Secka A."/>
            <person name="Antonio M."/>
            <person name="Oren A."/>
            <person name="Chaudhuri R.R."/>
            <person name="La Ragione R."/>
            <person name="Hildebrand F."/>
            <person name="Pallen M.J."/>
        </authorList>
    </citation>
    <scope>NUCLEOTIDE SEQUENCE</scope>
    <source>
        <strain evidence="2">ChiGjej2B2-16831</strain>
    </source>
</reference>
<feature type="transmembrane region" description="Helical" evidence="1">
    <location>
        <begin position="232"/>
        <end position="253"/>
    </location>
</feature>
<keyword evidence="1" id="KW-0812">Transmembrane</keyword>
<keyword evidence="1" id="KW-1133">Transmembrane helix</keyword>
<evidence type="ECO:0000313" key="2">
    <source>
        <dbReference type="EMBL" id="HIU93700.1"/>
    </source>
</evidence>
<feature type="transmembrane region" description="Helical" evidence="1">
    <location>
        <begin position="171"/>
        <end position="196"/>
    </location>
</feature>
<protein>
    <submittedName>
        <fullName evidence="2">Uncharacterized protein</fullName>
    </submittedName>
</protein>
<feature type="transmembrane region" description="Helical" evidence="1">
    <location>
        <begin position="101"/>
        <end position="134"/>
    </location>
</feature>
<keyword evidence="1" id="KW-0472">Membrane</keyword>
<name>A0A9D1SSG6_9FIRM</name>
<gene>
    <name evidence="2" type="ORF">IAD24_00935</name>
</gene>
<evidence type="ECO:0000256" key="1">
    <source>
        <dbReference type="SAM" id="Phobius"/>
    </source>
</evidence>
<accession>A0A9D1SSG6</accession>
<reference evidence="2" key="1">
    <citation type="submission" date="2020-10" db="EMBL/GenBank/DDBJ databases">
        <authorList>
            <person name="Gilroy R."/>
        </authorList>
    </citation>
    <scope>NUCLEOTIDE SEQUENCE</scope>
    <source>
        <strain evidence="2">ChiGjej2B2-16831</strain>
    </source>
</reference>
<organism evidence="2 3">
    <name type="scientific">Candidatus Aphodomorpha intestinavium</name>
    <dbReference type="NCBI Taxonomy" id="2840672"/>
    <lineage>
        <taxon>Bacteria</taxon>
        <taxon>Bacillati</taxon>
        <taxon>Bacillota</taxon>
        <taxon>Clostridia</taxon>
        <taxon>Eubacteriales</taxon>
        <taxon>Candidatus Aphodomorpha</taxon>
    </lineage>
</organism>
<evidence type="ECO:0000313" key="3">
    <source>
        <dbReference type="Proteomes" id="UP000824128"/>
    </source>
</evidence>
<dbReference type="AlphaFoldDB" id="A0A9D1SSG6"/>
<feature type="transmembrane region" description="Helical" evidence="1">
    <location>
        <begin position="21"/>
        <end position="40"/>
    </location>
</feature>
<comment type="caution">
    <text evidence="2">The sequence shown here is derived from an EMBL/GenBank/DDBJ whole genome shotgun (WGS) entry which is preliminary data.</text>
</comment>
<proteinExistence type="predicted"/>
<feature type="transmembrane region" description="Helical" evidence="1">
    <location>
        <begin position="140"/>
        <end position="159"/>
    </location>
</feature>